<reference evidence="1" key="1">
    <citation type="submission" date="2022-07" db="EMBL/GenBank/DDBJ databases">
        <title>Genome Sequence of Lecanicillium saksenae.</title>
        <authorList>
            <person name="Buettner E."/>
        </authorList>
    </citation>
    <scope>NUCLEOTIDE SEQUENCE</scope>
    <source>
        <strain evidence="1">VT-O1</strain>
    </source>
</reference>
<organism evidence="1 2">
    <name type="scientific">Lecanicillium saksenae</name>
    <dbReference type="NCBI Taxonomy" id="468837"/>
    <lineage>
        <taxon>Eukaryota</taxon>
        <taxon>Fungi</taxon>
        <taxon>Dikarya</taxon>
        <taxon>Ascomycota</taxon>
        <taxon>Pezizomycotina</taxon>
        <taxon>Sordariomycetes</taxon>
        <taxon>Hypocreomycetidae</taxon>
        <taxon>Hypocreales</taxon>
        <taxon>Cordycipitaceae</taxon>
        <taxon>Lecanicillium</taxon>
    </lineage>
</organism>
<comment type="caution">
    <text evidence="1">The sequence shown here is derived from an EMBL/GenBank/DDBJ whole genome shotgun (WGS) entry which is preliminary data.</text>
</comment>
<name>A0ACC1R5X5_9HYPO</name>
<gene>
    <name evidence="1" type="ORF">NLG97_g742</name>
</gene>
<evidence type="ECO:0000313" key="2">
    <source>
        <dbReference type="Proteomes" id="UP001148737"/>
    </source>
</evidence>
<protein>
    <submittedName>
        <fullName evidence="1">Uncharacterized protein</fullName>
    </submittedName>
</protein>
<evidence type="ECO:0000313" key="1">
    <source>
        <dbReference type="EMBL" id="KAJ3498927.1"/>
    </source>
</evidence>
<keyword evidence="2" id="KW-1185">Reference proteome</keyword>
<dbReference type="Proteomes" id="UP001148737">
    <property type="component" value="Unassembled WGS sequence"/>
</dbReference>
<dbReference type="EMBL" id="JANAKD010000028">
    <property type="protein sequence ID" value="KAJ3498927.1"/>
    <property type="molecule type" value="Genomic_DNA"/>
</dbReference>
<sequence length="277" mass="30619">MKVVGDAHGAWDLPHVQNFTDTWHALQAYNTSVIGNASLTQTYNITHLRLETPGDDDNEPGFVSVETLKYLIASGLVAGVSYYWNIFLERRLPMRKHGSSSTNVESKNERAAAAMMAAEENEQFEEGIVKKWIAIGKFKRSSLNITNTVAKWLLDVSIGRALVQLTDRLTHDVLGLKRPSEVMARIPLGVFQDTLAYAITPNTVASLLGMALFPAAWRALFAAAFATLFSIFFNALMCLVLPQFLASSLGKAVIGNLLDSEWSTQRDRRLLELSASQ</sequence>
<proteinExistence type="predicted"/>
<accession>A0ACC1R5X5</accession>